<gene>
    <name evidence="2" type="ORF">UFOPK4275_01043</name>
</gene>
<feature type="transmembrane region" description="Helical" evidence="1">
    <location>
        <begin position="440"/>
        <end position="459"/>
    </location>
</feature>
<proteinExistence type="predicted"/>
<dbReference type="AlphaFoldDB" id="A0A6J7THD0"/>
<sequence>MPLGDQALIRSGQRLWQHAGPRAGLAWLCVYLSVIATGQKFNTAYLGFGWQLIPWDILSHDPIRSVWYLHVQPPLWNLLLGGSAWVSPFSDRLTLQVIMGLCGIAVAWLAAVLARRLGLSRRWSVIVALIASLHPEVFKGAFEPTYELATAALLLLTLIAVADLTSQENTRRSLIILSVAVTSTAMTRSLYHPVWVLAIVAFGLWLMRKRIHWKTTVIVLSIPLIVMGGWMMKNQALYGRATMSSWFGMNLQRAVIPVLPRADLEEMYAKGQISEIAMIGPFGNYDLYVDAMPDCSPEYGHRSVVEPMRTTDEWSPNFNYQCFLPVFDQAGEDAMNVIREHPEAWLEGRLWSLRTTIAVATIPEESKSIVMRSLDKIFSIARLDFGGVLSTQGWGTPIYGQLEAETDFGLLLIPMYLLIGWIGLRQIVQRLRRRALHRQAAVYLVGSFTVVFTVLVGAIAELGEQSRFRTMVDPIVTVMVLALITPRVQRLYRRLRPHSSQARAVGK</sequence>
<reference evidence="2" key="1">
    <citation type="submission" date="2020-05" db="EMBL/GenBank/DDBJ databases">
        <authorList>
            <person name="Chiriac C."/>
            <person name="Salcher M."/>
            <person name="Ghai R."/>
            <person name="Kavagutti S V."/>
        </authorList>
    </citation>
    <scope>NUCLEOTIDE SEQUENCE</scope>
</reference>
<feature type="transmembrane region" description="Helical" evidence="1">
    <location>
        <begin position="190"/>
        <end position="207"/>
    </location>
</feature>
<protein>
    <submittedName>
        <fullName evidence="2">Unannotated protein</fullName>
    </submittedName>
</protein>
<feature type="transmembrane region" description="Helical" evidence="1">
    <location>
        <begin position="408"/>
        <end position="428"/>
    </location>
</feature>
<feature type="transmembrane region" description="Helical" evidence="1">
    <location>
        <begin position="93"/>
        <end position="113"/>
    </location>
</feature>
<evidence type="ECO:0000313" key="2">
    <source>
        <dbReference type="EMBL" id="CAB5053319.1"/>
    </source>
</evidence>
<evidence type="ECO:0000256" key="1">
    <source>
        <dbReference type="SAM" id="Phobius"/>
    </source>
</evidence>
<keyword evidence="1" id="KW-0812">Transmembrane</keyword>
<name>A0A6J7THD0_9ZZZZ</name>
<dbReference type="EMBL" id="CAFBQJ010000203">
    <property type="protein sequence ID" value="CAB5053319.1"/>
    <property type="molecule type" value="Genomic_DNA"/>
</dbReference>
<feature type="transmembrane region" description="Helical" evidence="1">
    <location>
        <begin position="148"/>
        <end position="165"/>
    </location>
</feature>
<feature type="transmembrane region" description="Helical" evidence="1">
    <location>
        <begin position="471"/>
        <end position="488"/>
    </location>
</feature>
<feature type="transmembrane region" description="Helical" evidence="1">
    <location>
        <begin position="213"/>
        <end position="232"/>
    </location>
</feature>
<keyword evidence="1" id="KW-1133">Transmembrane helix</keyword>
<keyword evidence="1" id="KW-0472">Membrane</keyword>
<accession>A0A6J7THD0</accession>
<organism evidence="2">
    <name type="scientific">freshwater metagenome</name>
    <dbReference type="NCBI Taxonomy" id="449393"/>
    <lineage>
        <taxon>unclassified sequences</taxon>
        <taxon>metagenomes</taxon>
        <taxon>ecological metagenomes</taxon>
    </lineage>
</organism>